<accession>A0A5B8FZA9</accession>
<keyword evidence="3" id="KW-1185">Reference proteome</keyword>
<dbReference type="KEGG" id="ppru:FDP22_09960"/>
<feature type="compositionally biased region" description="Low complexity" evidence="1">
    <location>
        <begin position="262"/>
        <end position="294"/>
    </location>
</feature>
<organism evidence="2 3">
    <name type="scientific">Paroceanicella profunda</name>
    <dbReference type="NCBI Taxonomy" id="2579971"/>
    <lineage>
        <taxon>Bacteria</taxon>
        <taxon>Pseudomonadati</taxon>
        <taxon>Pseudomonadota</taxon>
        <taxon>Alphaproteobacteria</taxon>
        <taxon>Rhodobacterales</taxon>
        <taxon>Paracoccaceae</taxon>
        <taxon>Paroceanicella</taxon>
    </lineage>
</organism>
<reference evidence="2 3" key="1">
    <citation type="submission" date="2019-06" db="EMBL/GenBank/DDBJ databases">
        <title>Genome sequence of Rhodobacteraceae bacterium D4M1.</title>
        <authorList>
            <person name="Cao J."/>
        </authorList>
    </citation>
    <scope>NUCLEOTIDE SEQUENCE [LARGE SCALE GENOMIC DNA]</scope>
    <source>
        <strain evidence="2 3">D4M1</strain>
    </source>
</reference>
<dbReference type="Proteomes" id="UP000305888">
    <property type="component" value="Chromosome"/>
</dbReference>
<feature type="region of interest" description="Disordered" evidence="1">
    <location>
        <begin position="54"/>
        <end position="306"/>
    </location>
</feature>
<feature type="compositionally biased region" description="Low complexity" evidence="1">
    <location>
        <begin position="218"/>
        <end position="235"/>
    </location>
</feature>
<gene>
    <name evidence="2" type="ORF">FDP22_09960</name>
</gene>
<evidence type="ECO:0000313" key="2">
    <source>
        <dbReference type="EMBL" id="QDL92069.1"/>
    </source>
</evidence>
<name>A0A5B8FZA9_9RHOB</name>
<evidence type="ECO:0000256" key="1">
    <source>
        <dbReference type="SAM" id="MobiDB-lite"/>
    </source>
</evidence>
<dbReference type="RefSeq" id="WP_138571882.1">
    <property type="nucleotide sequence ID" value="NZ_CP040818.1"/>
</dbReference>
<evidence type="ECO:0000313" key="3">
    <source>
        <dbReference type="Proteomes" id="UP000305888"/>
    </source>
</evidence>
<protein>
    <recommendedName>
        <fullName evidence="4">Energy transducer TonB</fullName>
    </recommendedName>
</protein>
<dbReference type="AlphaFoldDB" id="A0A5B8FZA9"/>
<dbReference type="Gene3D" id="3.30.1150.10">
    <property type="match status" value="1"/>
</dbReference>
<evidence type="ECO:0008006" key="4">
    <source>
        <dbReference type="Google" id="ProtNLM"/>
    </source>
</evidence>
<dbReference type="EMBL" id="CP040818">
    <property type="protein sequence ID" value="QDL92069.1"/>
    <property type="molecule type" value="Genomic_DNA"/>
</dbReference>
<proteinExistence type="predicted"/>
<sequence length="408" mass="42687">MRMRRGIIISGSVHLALILAVLLRLDLFKADEAQAIQIAEVDLMTGAEFDAAVSTAPDAPREELSEITPPEQGGSDITAPTDTEAPSPRAADTPEMAEPEPAPDVSGLRQESPTPVMPQAPASPSVAETDTGDEGVSLVRPDAVGRQNPETENRKPASTTLDKPTPPAPAPRIASRPAPKPPEEAKTADVASEEVVKSEEAEKPAEEKPAEAPKEAASEIVPEQAEAPVPEAVAPLTAQRPRGRPDTVVAAATPQEEPKQPEAPATPAAKPQPQKPAGAAPAKPAQTASTPKPTTSNAAALGPPLTAREKDGIGLAVKKNWNMGPIQGLADFKELVITVQFELDRTGEVVGKTVTPVTPASPSGSYALAFRQARIAVLKSAPFKMPAEKYGQWKTVQITFNPSKGIGY</sequence>
<feature type="compositionally biased region" description="Basic and acidic residues" evidence="1">
    <location>
        <begin position="194"/>
        <end position="217"/>
    </location>
</feature>
<dbReference type="OrthoDB" id="7161229at2"/>